<feature type="compositionally biased region" description="Basic residues" evidence="7">
    <location>
        <begin position="300"/>
        <end position="311"/>
    </location>
</feature>
<dbReference type="HOGENOM" id="CLU_035433_2_1_1"/>
<feature type="region of interest" description="Disordered" evidence="7">
    <location>
        <begin position="298"/>
        <end position="321"/>
    </location>
</feature>
<dbReference type="GO" id="GO:0006508">
    <property type="term" value="P:proteolysis"/>
    <property type="evidence" value="ECO:0007669"/>
    <property type="project" value="UniProtKB-KW"/>
</dbReference>
<proteinExistence type="predicted"/>
<reference evidence="9" key="1">
    <citation type="journal article" date="2014" name="Genome Announc.">
        <title>Draft genome sequence of the formaldehyde-resistant fungus Byssochlamys spectabilis No. 5 (anamorph Paecilomyces variotii No. 5) (NBRC109023).</title>
        <authorList>
            <person name="Oka T."/>
            <person name="Ekino K."/>
            <person name="Fukuda K."/>
            <person name="Nomura Y."/>
        </authorList>
    </citation>
    <scope>NUCLEOTIDE SEQUENCE [LARGE SCALE GENOMIC DNA]</scope>
    <source>
        <strain evidence="9">No. 5 / NBRC 109023</strain>
    </source>
</reference>
<evidence type="ECO:0000256" key="2">
    <source>
        <dbReference type="ARBA" id="ARBA00022670"/>
    </source>
</evidence>
<dbReference type="SUPFAM" id="SSF55486">
    <property type="entry name" value="Metalloproteases ('zincins'), catalytic domain"/>
    <property type="match status" value="1"/>
</dbReference>
<name>V5FQ76_BYSSN</name>
<keyword evidence="6" id="KW-0482">Metalloprotease</keyword>
<protein>
    <recommendedName>
        <fullName evidence="10">Archaemetzincin-2</fullName>
    </recommendedName>
</protein>
<dbReference type="AlphaFoldDB" id="V5FQ76"/>
<dbReference type="InterPro" id="IPR012962">
    <property type="entry name" value="Pept_M54_archaemetzincn"/>
</dbReference>
<dbReference type="GO" id="GO:0008237">
    <property type="term" value="F:metallopeptidase activity"/>
    <property type="evidence" value="ECO:0007669"/>
    <property type="project" value="UniProtKB-KW"/>
</dbReference>
<evidence type="ECO:0000256" key="5">
    <source>
        <dbReference type="ARBA" id="ARBA00022833"/>
    </source>
</evidence>
<comment type="cofactor">
    <cofactor evidence="1">
        <name>Zn(2+)</name>
        <dbReference type="ChEBI" id="CHEBI:29105"/>
    </cofactor>
</comment>
<evidence type="ECO:0000313" key="9">
    <source>
        <dbReference type="Proteomes" id="UP000018001"/>
    </source>
</evidence>
<organism evidence="8 9">
    <name type="scientific">Byssochlamys spectabilis (strain No. 5 / NBRC 109023)</name>
    <name type="common">Paecilomyces variotii</name>
    <dbReference type="NCBI Taxonomy" id="1356009"/>
    <lineage>
        <taxon>Eukaryota</taxon>
        <taxon>Fungi</taxon>
        <taxon>Dikarya</taxon>
        <taxon>Ascomycota</taxon>
        <taxon>Pezizomycotina</taxon>
        <taxon>Eurotiomycetes</taxon>
        <taxon>Eurotiomycetidae</taxon>
        <taxon>Eurotiales</taxon>
        <taxon>Thermoascaceae</taxon>
        <taxon>Paecilomyces</taxon>
    </lineage>
</organism>
<dbReference type="InParanoid" id="V5FQ76"/>
<evidence type="ECO:0000313" key="8">
    <source>
        <dbReference type="EMBL" id="GAD91761.1"/>
    </source>
</evidence>
<dbReference type="PANTHER" id="PTHR15910:SF1">
    <property type="entry name" value="ARCHAEMETZINCIN-2"/>
    <property type="match status" value="1"/>
</dbReference>
<dbReference type="Pfam" id="PF07998">
    <property type="entry name" value="Peptidase_M54"/>
    <property type="match status" value="1"/>
</dbReference>
<evidence type="ECO:0000256" key="6">
    <source>
        <dbReference type="ARBA" id="ARBA00023049"/>
    </source>
</evidence>
<keyword evidence="5" id="KW-0862">Zinc</keyword>
<evidence type="ECO:0000256" key="4">
    <source>
        <dbReference type="ARBA" id="ARBA00022801"/>
    </source>
</evidence>
<dbReference type="EMBL" id="BAUL01000004">
    <property type="protein sequence ID" value="GAD91761.1"/>
    <property type="molecule type" value="Genomic_DNA"/>
</dbReference>
<sequence>MAKPVPSKCDHPTVCFSSSPHATNAAFNPPGSRERLSAIKENNPIFEQKRNSPFLKDDPEAFPAPLLLPGDDLFEDTEAYAQSFQEWKDSEDRNPVTRKRNTIYVVPTPKIHGKVGFMRTWSKPRSSTNGHERPPPDTAVVRDYLAAFYHGLEVKVMQSPALHFMPWEDDIPRSSIRSKSPMPKHLGLVIGDECVRIRARTSPDGLYDGQLNLDDLLDAAISVLPKDAYALLFLVDFDLYEDDDDTFVCGRAYGGSRVAVVSSARYNPDLDGLQGIDRLHSWPASHCEEYLSAFESTTHNNKRRKQSHSKTRTAQSSSSSLDLAVGPIKQAISAYKSLPQVEDSPSLLSALWLGRVCRTASHELGHCFGIDHCVYYACSMQGSASICEDARQPPYLCPVDLAKILYATSSTAYQRYQALLAFCERSENKNTRFFKPFAAWLRSRLSETGGL</sequence>
<comment type="caution">
    <text evidence="8">The sequence shown here is derived from an EMBL/GenBank/DDBJ whole genome shotgun (WGS) entry which is preliminary data.</text>
</comment>
<dbReference type="PANTHER" id="PTHR15910">
    <property type="entry name" value="ARCHAEMETZINCIN"/>
    <property type="match status" value="1"/>
</dbReference>
<dbReference type="eggNOG" id="ENOG502QVTZ">
    <property type="taxonomic scope" value="Eukaryota"/>
</dbReference>
<evidence type="ECO:0000256" key="3">
    <source>
        <dbReference type="ARBA" id="ARBA00022723"/>
    </source>
</evidence>
<dbReference type="GO" id="GO:0046872">
    <property type="term" value="F:metal ion binding"/>
    <property type="evidence" value="ECO:0007669"/>
    <property type="project" value="UniProtKB-KW"/>
</dbReference>
<keyword evidence="4" id="KW-0378">Hydrolase</keyword>
<dbReference type="CDD" id="cd11375">
    <property type="entry name" value="Peptidase_M54"/>
    <property type="match status" value="1"/>
</dbReference>
<keyword evidence="9" id="KW-1185">Reference proteome</keyword>
<dbReference type="OrthoDB" id="2365600at2759"/>
<evidence type="ECO:0008006" key="10">
    <source>
        <dbReference type="Google" id="ProtNLM"/>
    </source>
</evidence>
<accession>V5FQ76</accession>
<evidence type="ECO:0000256" key="7">
    <source>
        <dbReference type="SAM" id="MobiDB-lite"/>
    </source>
</evidence>
<dbReference type="Proteomes" id="UP000018001">
    <property type="component" value="Unassembled WGS sequence"/>
</dbReference>
<keyword evidence="2" id="KW-0645">Protease</keyword>
<evidence type="ECO:0000256" key="1">
    <source>
        <dbReference type="ARBA" id="ARBA00001947"/>
    </source>
</evidence>
<dbReference type="InterPro" id="IPR024079">
    <property type="entry name" value="MetalloPept_cat_dom_sf"/>
</dbReference>
<gene>
    <name evidence="8" type="ORF">PVAR5_0335</name>
</gene>
<dbReference type="Gene3D" id="3.40.390.10">
    <property type="entry name" value="Collagenase (Catalytic Domain)"/>
    <property type="match status" value="1"/>
</dbReference>
<keyword evidence="3" id="KW-0479">Metal-binding</keyword>